<feature type="transmembrane region" description="Helical" evidence="6">
    <location>
        <begin position="23"/>
        <end position="43"/>
    </location>
</feature>
<feature type="transmembrane region" description="Helical" evidence="6">
    <location>
        <begin position="74"/>
        <end position="92"/>
    </location>
</feature>
<sequence length="366" mass="39215">MTANANNSHNSLLNVLKSTYRTLLFPLISIIVAMFVAVLFVVWGRGVGFFEGTSLLFKAIWNGSFGSKDSLIETFVYVTPLLFTGLANAVAFKTGLFNIGVEGQFTIGVLITAILGLISGLPAIVHIPLIIVGGILAGAIWGGIPGYLKAKVGTNEVVNTIMMNFIAMYLSNYIVMGPLNKPGVASTPEIRPSAMLWRFLGENNRLNTGLFIGLLLIALVYILFWKTTIGYEIRAVGLNPYAAEYGGISIKKNMILAMVISGGIAGLGGAIYVSGIQHNAMELTGFIGYGFDGIAVALLAKSHPVGVLFASILFGALNSSAISLQLVNIPKQIVFLIQAIIIIFVAADYIYKWIGEKRKKEAMING</sequence>
<evidence type="ECO:0000256" key="6">
    <source>
        <dbReference type="SAM" id="Phobius"/>
    </source>
</evidence>
<comment type="subcellular location">
    <subcellularLocation>
        <location evidence="1">Cell membrane</location>
        <topology evidence="1">Multi-pass membrane protein</topology>
    </subcellularLocation>
</comment>
<keyword evidence="3 6" id="KW-0812">Transmembrane</keyword>
<dbReference type="OrthoDB" id="45037at2"/>
<evidence type="ECO:0000313" key="7">
    <source>
        <dbReference type="EMBL" id="TDT50741.1"/>
    </source>
</evidence>
<keyword evidence="8" id="KW-1185">Reference proteome</keyword>
<dbReference type="CDD" id="cd06580">
    <property type="entry name" value="TM_PBP1_transp_TpRbsC_like"/>
    <property type="match status" value="1"/>
</dbReference>
<proteinExistence type="predicted"/>
<keyword evidence="2" id="KW-1003">Cell membrane</keyword>
<feature type="transmembrane region" description="Helical" evidence="6">
    <location>
        <begin position="307"/>
        <end position="327"/>
    </location>
</feature>
<name>A0A4R7K9K6_9CLOT</name>
<keyword evidence="4 6" id="KW-1133">Transmembrane helix</keyword>
<evidence type="ECO:0000256" key="3">
    <source>
        <dbReference type="ARBA" id="ARBA00022692"/>
    </source>
</evidence>
<evidence type="ECO:0000313" key="8">
    <source>
        <dbReference type="Proteomes" id="UP000295325"/>
    </source>
</evidence>
<feature type="transmembrane region" description="Helical" evidence="6">
    <location>
        <begin position="156"/>
        <end position="175"/>
    </location>
</feature>
<evidence type="ECO:0000256" key="4">
    <source>
        <dbReference type="ARBA" id="ARBA00022989"/>
    </source>
</evidence>
<protein>
    <submittedName>
        <fullName evidence="7">Nucleoside ABC transporter membrane protein</fullName>
    </submittedName>
</protein>
<dbReference type="Proteomes" id="UP000295325">
    <property type="component" value="Unassembled WGS sequence"/>
</dbReference>
<dbReference type="Pfam" id="PF02653">
    <property type="entry name" value="BPD_transp_2"/>
    <property type="match status" value="1"/>
</dbReference>
<dbReference type="RefSeq" id="WP_133629008.1">
    <property type="nucleotide sequence ID" value="NZ_SOAZ01000025.1"/>
</dbReference>
<feature type="transmembrane region" description="Helical" evidence="6">
    <location>
        <begin position="99"/>
        <end position="118"/>
    </location>
</feature>
<dbReference type="GO" id="GO:0022857">
    <property type="term" value="F:transmembrane transporter activity"/>
    <property type="evidence" value="ECO:0007669"/>
    <property type="project" value="InterPro"/>
</dbReference>
<feature type="transmembrane region" description="Helical" evidence="6">
    <location>
        <begin position="206"/>
        <end position="224"/>
    </location>
</feature>
<reference evidence="7 8" key="1">
    <citation type="submission" date="2019-03" db="EMBL/GenBank/DDBJ databases">
        <title>Genomic Encyclopedia of Type Strains, Phase IV (KMG-IV): sequencing the most valuable type-strain genomes for metagenomic binning, comparative biology and taxonomic classification.</title>
        <authorList>
            <person name="Goeker M."/>
        </authorList>
    </citation>
    <scope>NUCLEOTIDE SEQUENCE [LARGE SCALE GENOMIC DNA]</scope>
    <source>
        <strain evidence="7 8">DSM 24455</strain>
    </source>
</reference>
<dbReference type="InterPro" id="IPR001851">
    <property type="entry name" value="ABC_transp_permease"/>
</dbReference>
<dbReference type="PANTHER" id="PTHR47089">
    <property type="entry name" value="ABC TRANSPORTER, PERMEASE PROTEIN"/>
    <property type="match status" value="1"/>
</dbReference>
<evidence type="ECO:0000256" key="5">
    <source>
        <dbReference type="ARBA" id="ARBA00023136"/>
    </source>
</evidence>
<accession>A0A4R7K9K6</accession>
<evidence type="ECO:0000256" key="2">
    <source>
        <dbReference type="ARBA" id="ARBA00022475"/>
    </source>
</evidence>
<dbReference type="GO" id="GO:0005886">
    <property type="term" value="C:plasma membrane"/>
    <property type="evidence" value="ECO:0007669"/>
    <property type="project" value="UniProtKB-SubCell"/>
</dbReference>
<organism evidence="7 8">
    <name type="scientific">Fonticella tunisiensis</name>
    <dbReference type="NCBI Taxonomy" id="1096341"/>
    <lineage>
        <taxon>Bacteria</taxon>
        <taxon>Bacillati</taxon>
        <taxon>Bacillota</taxon>
        <taxon>Clostridia</taxon>
        <taxon>Eubacteriales</taxon>
        <taxon>Clostridiaceae</taxon>
        <taxon>Fonticella</taxon>
    </lineage>
</organism>
<feature type="transmembrane region" description="Helical" evidence="6">
    <location>
        <begin position="255"/>
        <end position="274"/>
    </location>
</feature>
<dbReference type="PANTHER" id="PTHR47089:SF1">
    <property type="entry name" value="GUANOSINE ABC TRANSPORTER PERMEASE PROTEIN NUPP"/>
    <property type="match status" value="1"/>
</dbReference>
<keyword evidence="5 6" id="KW-0472">Membrane</keyword>
<evidence type="ECO:0000256" key="1">
    <source>
        <dbReference type="ARBA" id="ARBA00004651"/>
    </source>
</evidence>
<gene>
    <name evidence="7" type="ORF">EDD71_12531</name>
</gene>
<dbReference type="EMBL" id="SOAZ01000025">
    <property type="protein sequence ID" value="TDT50741.1"/>
    <property type="molecule type" value="Genomic_DNA"/>
</dbReference>
<comment type="caution">
    <text evidence="7">The sequence shown here is derived from an EMBL/GenBank/DDBJ whole genome shotgun (WGS) entry which is preliminary data.</text>
</comment>
<feature type="transmembrane region" description="Helical" evidence="6">
    <location>
        <begin position="280"/>
        <end position="300"/>
    </location>
</feature>
<feature type="transmembrane region" description="Helical" evidence="6">
    <location>
        <begin position="333"/>
        <end position="351"/>
    </location>
</feature>
<feature type="transmembrane region" description="Helical" evidence="6">
    <location>
        <begin position="124"/>
        <end position="144"/>
    </location>
</feature>
<dbReference type="AlphaFoldDB" id="A0A4R7K9K6"/>